<evidence type="ECO:0000313" key="3">
    <source>
        <dbReference type="Proteomes" id="UP000023785"/>
    </source>
</evidence>
<reference evidence="2 3" key="1">
    <citation type="submission" date="2013-10" db="EMBL/GenBank/DDBJ databases">
        <title>The Genome Sequence of Acinetobacter nectaris CIP 110549.</title>
        <authorList>
            <consortium name="The Broad Institute Genomics Platform"/>
            <consortium name="The Broad Institute Genome Sequencing Center for Infectious Disease"/>
            <person name="Cerqueira G."/>
            <person name="Feldgarden M."/>
            <person name="Courvalin P."/>
            <person name="Grillot-Courvalin C."/>
            <person name="Clermont D."/>
            <person name="Rocha E."/>
            <person name="Yoon E.-J."/>
            <person name="Nemec A."/>
            <person name="Young S.K."/>
            <person name="Zeng Q."/>
            <person name="Gargeya S."/>
            <person name="Fitzgerald M."/>
            <person name="Abouelleil A."/>
            <person name="Alvarado L."/>
            <person name="Berlin A.M."/>
            <person name="Chapman S.B."/>
            <person name="Gainer-Dewar J."/>
            <person name="Goldberg J."/>
            <person name="Gnerre S."/>
            <person name="Griggs A."/>
            <person name="Gujja S."/>
            <person name="Hansen M."/>
            <person name="Howarth C."/>
            <person name="Imamovic A."/>
            <person name="Ireland A."/>
            <person name="Larimer J."/>
            <person name="McCowan C."/>
            <person name="Murphy C."/>
            <person name="Pearson M."/>
            <person name="Poon T.W."/>
            <person name="Priest M."/>
            <person name="Roberts A."/>
            <person name="Saif S."/>
            <person name="Shea T."/>
            <person name="Sykes S."/>
            <person name="Wortman J."/>
            <person name="Nusbaum C."/>
            <person name="Birren B."/>
        </authorList>
    </citation>
    <scope>NUCLEOTIDE SEQUENCE [LARGE SCALE GENOMIC DNA]</scope>
    <source>
        <strain evidence="2 3">CIP 110549</strain>
    </source>
</reference>
<comment type="caution">
    <text evidence="2">The sequence shown here is derived from an EMBL/GenBank/DDBJ whole genome shotgun (WGS) entry which is preliminary data.</text>
</comment>
<evidence type="ECO:0000259" key="1">
    <source>
        <dbReference type="Pfam" id="PF00345"/>
    </source>
</evidence>
<dbReference type="EMBL" id="AYER01000010">
    <property type="protein sequence ID" value="ESK37304.1"/>
    <property type="molecule type" value="Genomic_DNA"/>
</dbReference>
<dbReference type="GO" id="GO:0071555">
    <property type="term" value="P:cell wall organization"/>
    <property type="evidence" value="ECO:0007669"/>
    <property type="project" value="InterPro"/>
</dbReference>
<dbReference type="Proteomes" id="UP000023785">
    <property type="component" value="Unassembled WGS sequence"/>
</dbReference>
<gene>
    <name evidence="2" type="ORF">P256_02359</name>
</gene>
<dbReference type="Pfam" id="PF00345">
    <property type="entry name" value="PapD_N"/>
    <property type="match status" value="1"/>
</dbReference>
<dbReference type="PANTHER" id="PTHR30251">
    <property type="entry name" value="PILUS ASSEMBLY CHAPERONE"/>
    <property type="match status" value="1"/>
</dbReference>
<dbReference type="SUPFAM" id="SSF49354">
    <property type="entry name" value="PapD-like"/>
    <property type="match status" value="1"/>
</dbReference>
<sequence length="232" mass="25727">MKLFSIIIFLLLAGQAYAGSIRFSPVTLQLVGEQPATSISLYNQGSDESNLQVRIFKWTQENGQDTLKETDDMVVSPPFVNVAPHASYNIRVVRLMPTAVSQEESYRILIDELPKAIDSRKVGQGLNVLLRSSLPLFITNPDAIAEIHWSIQQENNNSYLVLQNIGGRHVLMGSLVINDTTTHTSYPIQVNTVNGYILAKQMRSYAIGKSINPSNGHKYTLSILLNGKLVTL</sequence>
<dbReference type="AlphaFoldDB" id="V2UPP5"/>
<proteinExistence type="predicted"/>
<dbReference type="HOGENOM" id="CLU_076533_1_0_6"/>
<dbReference type="InterPro" id="IPR008962">
    <property type="entry name" value="PapD-like_sf"/>
</dbReference>
<name>V2UPP5_9GAMM</name>
<dbReference type="InterPro" id="IPR016147">
    <property type="entry name" value="Pili_assmbl_chaperone_N"/>
</dbReference>
<organism evidence="2 3">
    <name type="scientific">Acinetobacter nectaris CIP 110549</name>
    <dbReference type="NCBI Taxonomy" id="1392540"/>
    <lineage>
        <taxon>Bacteria</taxon>
        <taxon>Pseudomonadati</taxon>
        <taxon>Pseudomonadota</taxon>
        <taxon>Gammaproteobacteria</taxon>
        <taxon>Moraxellales</taxon>
        <taxon>Moraxellaceae</taxon>
        <taxon>Acinetobacter</taxon>
    </lineage>
</organism>
<dbReference type="eggNOG" id="COG3121">
    <property type="taxonomic scope" value="Bacteria"/>
</dbReference>
<dbReference type="RefSeq" id="WP_023273969.1">
    <property type="nucleotide sequence ID" value="NZ_KI530736.1"/>
</dbReference>
<dbReference type="InterPro" id="IPR013783">
    <property type="entry name" value="Ig-like_fold"/>
</dbReference>
<dbReference type="PATRIC" id="fig|1392540.3.peg.2278"/>
<accession>V2UPP5</accession>
<feature type="domain" description="Pili assembly chaperone N-terminal" evidence="1">
    <location>
        <begin position="22"/>
        <end position="139"/>
    </location>
</feature>
<dbReference type="InterPro" id="IPR050643">
    <property type="entry name" value="Periplasmic_pilus_chap"/>
</dbReference>
<dbReference type="GO" id="GO:0030288">
    <property type="term" value="C:outer membrane-bounded periplasmic space"/>
    <property type="evidence" value="ECO:0007669"/>
    <property type="project" value="InterPro"/>
</dbReference>
<keyword evidence="3" id="KW-1185">Reference proteome</keyword>
<dbReference type="Gene3D" id="2.60.40.10">
    <property type="entry name" value="Immunoglobulins"/>
    <property type="match status" value="1"/>
</dbReference>
<protein>
    <recommendedName>
        <fullName evidence="1">Pili assembly chaperone N-terminal domain-containing protein</fullName>
    </recommendedName>
</protein>
<dbReference type="OrthoDB" id="511700at2"/>
<dbReference type="STRING" id="1392540.P256_02359"/>
<evidence type="ECO:0000313" key="2">
    <source>
        <dbReference type="EMBL" id="ESK37304.1"/>
    </source>
</evidence>
<dbReference type="PANTHER" id="PTHR30251:SF4">
    <property type="entry name" value="SLR1668 PROTEIN"/>
    <property type="match status" value="1"/>
</dbReference>